<protein>
    <submittedName>
        <fullName evidence="2">Cupin domain-containing protein</fullName>
    </submittedName>
</protein>
<evidence type="ECO:0000313" key="3">
    <source>
        <dbReference type="Proteomes" id="UP000295096"/>
    </source>
</evidence>
<evidence type="ECO:0000313" key="2">
    <source>
        <dbReference type="EMBL" id="TDH58385.1"/>
    </source>
</evidence>
<proteinExistence type="predicted"/>
<dbReference type="EMBL" id="SMSJ01000125">
    <property type="protein sequence ID" value="TDH58385.1"/>
    <property type="molecule type" value="Genomic_DNA"/>
</dbReference>
<dbReference type="PANTHER" id="PTHR36440">
    <property type="entry name" value="PUTATIVE (AFU_ORTHOLOGUE AFUA_8G07350)-RELATED"/>
    <property type="match status" value="1"/>
</dbReference>
<dbReference type="PANTHER" id="PTHR36440:SF1">
    <property type="entry name" value="PUTATIVE (AFU_ORTHOLOGUE AFUA_8G07350)-RELATED"/>
    <property type="match status" value="1"/>
</dbReference>
<comment type="caution">
    <text evidence="2">The sequence shown here is derived from an EMBL/GenBank/DDBJ whole genome shotgun (WGS) entry which is preliminary data.</text>
</comment>
<dbReference type="AlphaFoldDB" id="A0A4V6PK92"/>
<reference evidence="2 3" key="1">
    <citation type="journal article" date="2016" name="J. Microbiol.">
        <title>Dankookia rubra gen. nov., sp. nov., an alphaproteobacterium isolated from sediment of a shallow stream.</title>
        <authorList>
            <person name="Kim W.H."/>
            <person name="Kim D.H."/>
            <person name="Kang K."/>
            <person name="Ahn T.Y."/>
        </authorList>
    </citation>
    <scope>NUCLEOTIDE SEQUENCE [LARGE SCALE GENOMIC DNA]</scope>
    <source>
        <strain evidence="2 3">JCM30602</strain>
    </source>
</reference>
<evidence type="ECO:0000259" key="1">
    <source>
        <dbReference type="Pfam" id="PF07883"/>
    </source>
</evidence>
<dbReference type="InterPro" id="IPR011051">
    <property type="entry name" value="RmlC_Cupin_sf"/>
</dbReference>
<dbReference type="InterPro" id="IPR053146">
    <property type="entry name" value="QDO-like"/>
</dbReference>
<dbReference type="Pfam" id="PF07883">
    <property type="entry name" value="Cupin_2"/>
    <property type="match status" value="1"/>
</dbReference>
<accession>A0A4V6PK92</accession>
<dbReference type="OrthoDB" id="9798709at2"/>
<dbReference type="Proteomes" id="UP000295096">
    <property type="component" value="Unassembled WGS sequence"/>
</dbReference>
<organism evidence="2 3">
    <name type="scientific">Dankookia rubra</name>
    <dbReference type="NCBI Taxonomy" id="1442381"/>
    <lineage>
        <taxon>Bacteria</taxon>
        <taxon>Pseudomonadati</taxon>
        <taxon>Pseudomonadota</taxon>
        <taxon>Alphaproteobacteria</taxon>
        <taxon>Acetobacterales</taxon>
        <taxon>Roseomonadaceae</taxon>
        <taxon>Dankookia</taxon>
    </lineage>
</organism>
<dbReference type="InterPro" id="IPR013096">
    <property type="entry name" value="Cupin_2"/>
</dbReference>
<feature type="domain" description="Cupin type-2" evidence="1">
    <location>
        <begin position="44"/>
        <end position="112"/>
    </location>
</feature>
<dbReference type="SUPFAM" id="SSF51182">
    <property type="entry name" value="RmlC-like cupins"/>
    <property type="match status" value="1"/>
</dbReference>
<keyword evidence="3" id="KW-1185">Reference proteome</keyword>
<sequence length="156" mass="17179">MTNGSEGYVVASHEGPAWNMEPGRPATFKLLSQATGGKVAVFEEVVPPNAGTPLHIHHTSDEVLHVLSGEFTVRLGGKSHRISTGAWVFVPLGCVHGWRNSGGQDGRMFFVFTPGDGAEAFEELRLEGRYLPEINPSTRDAIFARHGYEFLTWDWE</sequence>
<dbReference type="RefSeq" id="WP_133292776.1">
    <property type="nucleotide sequence ID" value="NZ_SMSJ01000125.1"/>
</dbReference>
<dbReference type="Gene3D" id="2.60.120.10">
    <property type="entry name" value="Jelly Rolls"/>
    <property type="match status" value="1"/>
</dbReference>
<name>A0A4V6PK92_9PROT</name>
<gene>
    <name evidence="2" type="ORF">E2C06_32840</name>
</gene>
<dbReference type="InterPro" id="IPR014710">
    <property type="entry name" value="RmlC-like_jellyroll"/>
</dbReference>